<evidence type="ECO:0000256" key="3">
    <source>
        <dbReference type="ARBA" id="ARBA00015077"/>
    </source>
</evidence>
<accession>A0A0U3G3Z6</accession>
<evidence type="ECO:0000256" key="4">
    <source>
        <dbReference type="ARBA" id="ARBA00022562"/>
    </source>
</evidence>
<dbReference type="Pfam" id="PF02998">
    <property type="entry name" value="Lentiviral_Tat"/>
    <property type="match status" value="1"/>
</dbReference>
<dbReference type="InterPro" id="IPR004247">
    <property type="entry name" value="Lentiviral_Vpr-like"/>
</dbReference>
<evidence type="ECO:0000313" key="10">
    <source>
        <dbReference type="EMBL" id="ALU34096.1"/>
    </source>
</evidence>
<organism evidence="11">
    <name type="scientific">Small ruminant lentivirus</name>
    <dbReference type="NCBI Taxonomy" id="254355"/>
    <lineage>
        <taxon>Viruses</taxon>
        <taxon>Riboviria</taxon>
        <taxon>Pararnavirae</taxon>
        <taxon>Artverviricota</taxon>
        <taxon>Revtraviricetes</taxon>
        <taxon>Ortervirales</taxon>
        <taxon>Retroviridae</taxon>
        <taxon>Orthoretrovirinae</taxon>
        <taxon>Lentivirus</taxon>
        <taxon>Lentivirus capartenc</taxon>
        <taxon>Caprine arthritis encephalitis virus</taxon>
    </lineage>
</organism>
<evidence type="ECO:0000256" key="7">
    <source>
        <dbReference type="ARBA" id="ARBA00025242"/>
    </source>
</evidence>
<dbReference type="EMBL" id="KT453989">
    <property type="protein sequence ID" value="ALU34101.1"/>
    <property type="molecule type" value="Genomic_DNA"/>
</dbReference>
<dbReference type="EMBL" id="KT453988">
    <property type="protein sequence ID" value="ALU34096.1"/>
    <property type="molecule type" value="Genomic_DNA"/>
</dbReference>
<protein>
    <recommendedName>
        <fullName evidence="3">Probable Vpr-like protein</fullName>
    </recommendedName>
    <alternativeName>
        <fullName evidence="8">Protein S</fullName>
    </alternativeName>
    <alternativeName>
        <fullName evidence="9">Protein Tat</fullName>
    </alternativeName>
</protein>
<evidence type="ECO:0000256" key="9">
    <source>
        <dbReference type="ARBA" id="ARBA00032894"/>
    </source>
</evidence>
<keyword evidence="4" id="KW-1048">Host nucleus</keyword>
<gene>
    <name evidence="11" type="primary">vpr</name>
</gene>
<comment type="function">
    <text evidence="7">Seems to function as a Vpr-like protein, since it mediates host cell cycle arrest in G2 phase. Cell cycle arrest creates a favorable environment for maximizing viral expression and production.</text>
</comment>
<evidence type="ECO:0000256" key="2">
    <source>
        <dbReference type="ARBA" id="ARBA00004328"/>
    </source>
</evidence>
<evidence type="ECO:0000256" key="8">
    <source>
        <dbReference type="ARBA" id="ARBA00030533"/>
    </source>
</evidence>
<reference evidence="11" key="1">
    <citation type="journal article" date="2015" name="Virology">
        <title>Generation of a molecular clone of an attenuated lentivirus, a first step in understanding cytopathogenicity and virulence.</title>
        <authorList>
            <person name="Blatti-Cardinaux L."/>
            <person name="Pisoni G."/>
            <person name="Stoffel M.H."/>
            <person name="Zanoni R."/>
            <person name="Zahno M.L."/>
            <person name="Bertoni G."/>
        </authorList>
    </citation>
    <scope>NUCLEOTIDE SEQUENCE</scope>
    <source>
        <strain evidence="10">G6221</strain>
        <strain evidence="11">S7385</strain>
    </source>
</reference>
<keyword evidence="5" id="KW-0946">Virion</keyword>
<comment type="subcellular location">
    <subcellularLocation>
        <location evidence="1">Host nucleus</location>
    </subcellularLocation>
    <subcellularLocation>
        <location evidence="2">Virion</location>
    </subcellularLocation>
</comment>
<keyword evidence="6" id="KW-0131">Cell cycle</keyword>
<evidence type="ECO:0000313" key="11">
    <source>
        <dbReference type="EMBL" id="ALU34101.1"/>
    </source>
</evidence>
<sequence length="94" mass="11360">MEEVPRRHPGGRREVDGIFQFYEDWECWDHVGQRVPNEVLQRWLAMLSNNQLRRRVIREAQKWIWRNKGARVVRNCSCRLCNPGWGSQVRDIDI</sequence>
<name>A0A0U3G3Z6_CAEV</name>
<proteinExistence type="predicted"/>
<evidence type="ECO:0000256" key="6">
    <source>
        <dbReference type="ARBA" id="ARBA00023306"/>
    </source>
</evidence>
<evidence type="ECO:0000256" key="1">
    <source>
        <dbReference type="ARBA" id="ARBA00004147"/>
    </source>
</evidence>
<dbReference type="GO" id="GO:0044423">
    <property type="term" value="C:virion component"/>
    <property type="evidence" value="ECO:0007669"/>
    <property type="project" value="UniProtKB-KW"/>
</dbReference>
<dbReference type="GO" id="GO:0042025">
    <property type="term" value="C:host cell nucleus"/>
    <property type="evidence" value="ECO:0007669"/>
    <property type="project" value="UniProtKB-SubCell"/>
</dbReference>
<evidence type="ECO:0000256" key="5">
    <source>
        <dbReference type="ARBA" id="ARBA00022844"/>
    </source>
</evidence>